<keyword evidence="2" id="KW-1185">Reference proteome</keyword>
<name>A0ACB8ST13_9AGAM</name>
<protein>
    <submittedName>
        <fullName evidence="1">Uncharacterized protein</fullName>
    </submittedName>
</protein>
<comment type="caution">
    <text evidence="1">The sequence shown here is derived from an EMBL/GenBank/DDBJ whole genome shotgun (WGS) entry which is preliminary data.</text>
</comment>
<gene>
    <name evidence="1" type="ORF">BV25DRAFT_1173193</name>
</gene>
<evidence type="ECO:0000313" key="1">
    <source>
        <dbReference type="EMBL" id="KAI0058936.1"/>
    </source>
</evidence>
<proteinExistence type="predicted"/>
<dbReference type="EMBL" id="MU277230">
    <property type="protein sequence ID" value="KAI0058936.1"/>
    <property type="molecule type" value="Genomic_DNA"/>
</dbReference>
<dbReference type="Proteomes" id="UP000814140">
    <property type="component" value="Unassembled WGS sequence"/>
</dbReference>
<sequence>MKCVVVSRYNDFFMSMMTVMSPVGTPRVHIDVVVIPGDDDLLMTVAMVRITSEVNLFVVSRNDNLVLTMGVSGLNTLFELDAPVVVVMMAVVTVVRLSLFNCAIVMMVMVVVVVRMRLALLD</sequence>
<reference evidence="1" key="2">
    <citation type="journal article" date="2022" name="New Phytol.">
        <title>Evolutionary transition to the ectomycorrhizal habit in the genomes of a hyperdiverse lineage of mushroom-forming fungi.</title>
        <authorList>
            <person name="Looney B."/>
            <person name="Miyauchi S."/>
            <person name="Morin E."/>
            <person name="Drula E."/>
            <person name="Courty P.E."/>
            <person name="Kohler A."/>
            <person name="Kuo A."/>
            <person name="LaButti K."/>
            <person name="Pangilinan J."/>
            <person name="Lipzen A."/>
            <person name="Riley R."/>
            <person name="Andreopoulos W."/>
            <person name="He G."/>
            <person name="Johnson J."/>
            <person name="Nolan M."/>
            <person name="Tritt A."/>
            <person name="Barry K.W."/>
            <person name="Grigoriev I.V."/>
            <person name="Nagy L.G."/>
            <person name="Hibbett D."/>
            <person name="Henrissat B."/>
            <person name="Matheny P.B."/>
            <person name="Labbe J."/>
            <person name="Martin F.M."/>
        </authorList>
    </citation>
    <scope>NUCLEOTIDE SEQUENCE</scope>
    <source>
        <strain evidence="1">HHB10654</strain>
    </source>
</reference>
<evidence type="ECO:0000313" key="2">
    <source>
        <dbReference type="Proteomes" id="UP000814140"/>
    </source>
</evidence>
<reference evidence="1" key="1">
    <citation type="submission" date="2021-03" db="EMBL/GenBank/DDBJ databases">
        <authorList>
            <consortium name="DOE Joint Genome Institute"/>
            <person name="Ahrendt S."/>
            <person name="Looney B.P."/>
            <person name="Miyauchi S."/>
            <person name="Morin E."/>
            <person name="Drula E."/>
            <person name="Courty P.E."/>
            <person name="Chicoki N."/>
            <person name="Fauchery L."/>
            <person name="Kohler A."/>
            <person name="Kuo A."/>
            <person name="Labutti K."/>
            <person name="Pangilinan J."/>
            <person name="Lipzen A."/>
            <person name="Riley R."/>
            <person name="Andreopoulos W."/>
            <person name="He G."/>
            <person name="Johnson J."/>
            <person name="Barry K.W."/>
            <person name="Grigoriev I.V."/>
            <person name="Nagy L."/>
            <person name="Hibbett D."/>
            <person name="Henrissat B."/>
            <person name="Matheny P.B."/>
            <person name="Labbe J."/>
            <person name="Martin F."/>
        </authorList>
    </citation>
    <scope>NUCLEOTIDE SEQUENCE</scope>
    <source>
        <strain evidence="1">HHB10654</strain>
    </source>
</reference>
<accession>A0ACB8ST13</accession>
<organism evidence="1 2">
    <name type="scientific">Artomyces pyxidatus</name>
    <dbReference type="NCBI Taxonomy" id="48021"/>
    <lineage>
        <taxon>Eukaryota</taxon>
        <taxon>Fungi</taxon>
        <taxon>Dikarya</taxon>
        <taxon>Basidiomycota</taxon>
        <taxon>Agaricomycotina</taxon>
        <taxon>Agaricomycetes</taxon>
        <taxon>Russulales</taxon>
        <taxon>Auriscalpiaceae</taxon>
        <taxon>Artomyces</taxon>
    </lineage>
</organism>